<gene>
    <name evidence="2" type="ORF">MPNT_90010</name>
</gene>
<protein>
    <submittedName>
        <fullName evidence="2">Uncharacterized protein</fullName>
    </submittedName>
</protein>
<dbReference type="EMBL" id="CAJNOB010000071">
    <property type="protein sequence ID" value="CAF0705223.1"/>
    <property type="molecule type" value="Genomic_DNA"/>
</dbReference>
<dbReference type="Proteomes" id="UP000663859">
    <property type="component" value="Unassembled WGS sequence"/>
</dbReference>
<organism evidence="2 3">
    <name type="scientific">Candidatus Methylacidithermus pantelleriae</name>
    <dbReference type="NCBI Taxonomy" id="2744239"/>
    <lineage>
        <taxon>Bacteria</taxon>
        <taxon>Pseudomonadati</taxon>
        <taxon>Verrucomicrobiota</taxon>
        <taxon>Methylacidiphilae</taxon>
        <taxon>Methylacidiphilales</taxon>
        <taxon>Methylacidiphilaceae</taxon>
        <taxon>Candidatus Methylacidithermus</taxon>
    </lineage>
</organism>
<evidence type="ECO:0000256" key="1">
    <source>
        <dbReference type="SAM" id="MobiDB-lite"/>
    </source>
</evidence>
<sequence>MGLVGDSATGYDLRLFRYGVCLGYRSSLEKLCREVDQRWAKKRGILGSIHRSCRATDPENYDVECSAKHAVVKRRNRWEPCERRRLAAVWKTAHANLANCIWAQGRVVIGEKLCYKGFQNRFGPSVKVNAPGVLVEGIYGKAGNAGVRFTETDLRKTRLGRFDRLSRHYGKKALPQTRHLLGDGRIDSVQRDLSRVFLAKRSDPDFLNIDEVRKGWAGAEWLLRPTMLRVKEPARRAGFARLHVVDVRAGPPWKGKTGYACRRSRSGQAGDAVTQAKAPESWTPYSLEPPGAGLGRVQTSWKALRIFLWL</sequence>
<comment type="caution">
    <text evidence="2">The sequence shown here is derived from an EMBL/GenBank/DDBJ whole genome shotgun (WGS) entry which is preliminary data.</text>
</comment>
<reference evidence="2" key="1">
    <citation type="submission" date="2021-02" db="EMBL/GenBank/DDBJ databases">
        <authorList>
            <person name="Cremers G."/>
            <person name="Picone N."/>
        </authorList>
    </citation>
    <scope>NUCLEOTIDE SEQUENCE</scope>
    <source>
        <strain evidence="2">PQ17</strain>
    </source>
</reference>
<proteinExistence type="predicted"/>
<evidence type="ECO:0000313" key="3">
    <source>
        <dbReference type="Proteomes" id="UP000663859"/>
    </source>
</evidence>
<dbReference type="AlphaFoldDB" id="A0A8J2FTK3"/>
<evidence type="ECO:0000313" key="2">
    <source>
        <dbReference type="EMBL" id="CAF0705223.1"/>
    </source>
</evidence>
<name>A0A8J2FTK3_9BACT</name>
<accession>A0A8J2FTK3</accession>
<feature type="region of interest" description="Disordered" evidence="1">
    <location>
        <begin position="258"/>
        <end position="284"/>
    </location>
</feature>
<keyword evidence="3" id="KW-1185">Reference proteome</keyword>